<proteinExistence type="predicted"/>
<organism evidence="1">
    <name type="scientific">Gaeumannomyces tritici (strain R3-111a-1)</name>
    <name type="common">Wheat and barley take-all root rot fungus</name>
    <name type="synonym">Gaeumannomyces graminis var. tritici</name>
    <dbReference type="NCBI Taxonomy" id="644352"/>
    <lineage>
        <taxon>Eukaryota</taxon>
        <taxon>Fungi</taxon>
        <taxon>Dikarya</taxon>
        <taxon>Ascomycota</taxon>
        <taxon>Pezizomycotina</taxon>
        <taxon>Sordariomycetes</taxon>
        <taxon>Sordariomycetidae</taxon>
        <taxon>Magnaporthales</taxon>
        <taxon>Magnaporthaceae</taxon>
        <taxon>Gaeumannomyces</taxon>
    </lineage>
</organism>
<reference evidence="1" key="2">
    <citation type="submission" date="2010-07" db="EMBL/GenBank/DDBJ databases">
        <authorList>
            <consortium name="The Broad Institute Genome Sequencing Platform"/>
            <consortium name="Broad Institute Genome Sequencing Center for Infectious Disease"/>
            <person name="Ma L.-J."/>
            <person name="Dead R."/>
            <person name="Young S."/>
            <person name="Zeng Q."/>
            <person name="Koehrsen M."/>
            <person name="Alvarado L."/>
            <person name="Berlin A."/>
            <person name="Chapman S.B."/>
            <person name="Chen Z."/>
            <person name="Freedman E."/>
            <person name="Gellesch M."/>
            <person name="Goldberg J."/>
            <person name="Griggs A."/>
            <person name="Gujja S."/>
            <person name="Heilman E.R."/>
            <person name="Heiman D."/>
            <person name="Hepburn T."/>
            <person name="Howarth C."/>
            <person name="Jen D."/>
            <person name="Larson L."/>
            <person name="Mehta T."/>
            <person name="Neiman D."/>
            <person name="Pearson M."/>
            <person name="Roberts A."/>
            <person name="Saif S."/>
            <person name="Shea T."/>
            <person name="Shenoy N."/>
            <person name="Sisk P."/>
            <person name="Stolte C."/>
            <person name="Sykes S."/>
            <person name="Walk T."/>
            <person name="White J."/>
            <person name="Yandava C."/>
            <person name="Haas B."/>
            <person name="Nusbaum C."/>
            <person name="Birren B."/>
        </authorList>
    </citation>
    <scope>NUCLEOTIDE SEQUENCE</scope>
    <source>
        <strain evidence="1">R3-111a-1</strain>
    </source>
</reference>
<gene>
    <name evidence="2" type="primary">20346843</name>
    <name evidence="1" type="ORF">GGTG_06385</name>
</gene>
<dbReference type="VEuPathDB" id="FungiDB:GGTG_06385"/>
<dbReference type="HOGENOM" id="CLU_555519_0_0_1"/>
<name>J3NYN3_GAET3</name>
<reference evidence="2" key="5">
    <citation type="submission" date="2018-04" db="UniProtKB">
        <authorList>
            <consortium name="EnsemblFungi"/>
        </authorList>
    </citation>
    <scope>IDENTIFICATION</scope>
    <source>
        <strain evidence="2">R3-111a-1</strain>
    </source>
</reference>
<reference evidence="2" key="4">
    <citation type="journal article" date="2015" name="G3 (Bethesda)">
        <title>Genome sequences of three phytopathogenic species of the Magnaporthaceae family of fungi.</title>
        <authorList>
            <person name="Okagaki L.H."/>
            <person name="Nunes C.C."/>
            <person name="Sailsbery J."/>
            <person name="Clay B."/>
            <person name="Brown D."/>
            <person name="John T."/>
            <person name="Oh Y."/>
            <person name="Young N."/>
            <person name="Fitzgerald M."/>
            <person name="Haas B.J."/>
            <person name="Zeng Q."/>
            <person name="Young S."/>
            <person name="Adiconis X."/>
            <person name="Fan L."/>
            <person name="Levin J.Z."/>
            <person name="Mitchell T.K."/>
            <person name="Okubara P.A."/>
            <person name="Farman M.L."/>
            <person name="Kohn L.M."/>
            <person name="Birren B."/>
            <person name="Ma L.-J."/>
            <person name="Dean R.A."/>
        </authorList>
    </citation>
    <scope>NUCLEOTIDE SEQUENCE</scope>
    <source>
        <strain evidence="2">R3-111a-1</strain>
    </source>
</reference>
<dbReference type="STRING" id="644352.J3NYN3"/>
<keyword evidence="3" id="KW-1185">Reference proteome</keyword>
<protein>
    <submittedName>
        <fullName evidence="1 2">Uncharacterized protein</fullName>
    </submittedName>
</protein>
<reference evidence="3" key="1">
    <citation type="submission" date="2010-07" db="EMBL/GenBank/DDBJ databases">
        <title>The genome sequence of Gaeumannomyces graminis var. tritici strain R3-111a-1.</title>
        <authorList>
            <consortium name="The Broad Institute Genome Sequencing Platform"/>
            <person name="Ma L.-J."/>
            <person name="Dead R."/>
            <person name="Young S."/>
            <person name="Zeng Q."/>
            <person name="Koehrsen M."/>
            <person name="Alvarado L."/>
            <person name="Berlin A."/>
            <person name="Chapman S.B."/>
            <person name="Chen Z."/>
            <person name="Freedman E."/>
            <person name="Gellesch M."/>
            <person name="Goldberg J."/>
            <person name="Griggs A."/>
            <person name="Gujja S."/>
            <person name="Heilman E.R."/>
            <person name="Heiman D."/>
            <person name="Hepburn T."/>
            <person name="Howarth C."/>
            <person name="Jen D."/>
            <person name="Larson L."/>
            <person name="Mehta T."/>
            <person name="Neiman D."/>
            <person name="Pearson M."/>
            <person name="Roberts A."/>
            <person name="Saif S."/>
            <person name="Shea T."/>
            <person name="Shenoy N."/>
            <person name="Sisk P."/>
            <person name="Stolte C."/>
            <person name="Sykes S."/>
            <person name="Walk T."/>
            <person name="White J."/>
            <person name="Yandava C."/>
            <person name="Haas B."/>
            <person name="Nusbaum C."/>
            <person name="Birren B."/>
        </authorList>
    </citation>
    <scope>NUCLEOTIDE SEQUENCE [LARGE SCALE GENOMIC DNA]</scope>
    <source>
        <strain evidence="3">R3-111a-1</strain>
    </source>
</reference>
<dbReference type="eggNOG" id="ENOG502SPEI">
    <property type="taxonomic scope" value="Eukaryota"/>
</dbReference>
<sequence>MAPNLTAVIGQYPVLQALAAQLSALDLLNLALSSKAHHDIIAASAARFRRLRASCVCDGHGLKLRQDQEGLYRERDSRNTDKPIEVHLYALQCDPSSALPCIKCGVNICEECRHYSREAPDPTYPERRPHLNSPWQHENVMVLCPPCDEKQEAEIARPENFPETPLCSCDVYTRWICHPCKVKERKFTSNYYRECTVLEAYFDSDDELGHDFQGRTKEMGDHQHSRAVYCLCGSGVPDEMRPRCTWCKRRHLPESEWGQEWDEVGRKMPWFENVRYYFLQTPLLALALLLSNYSLKAILIKEKRCTLWSCYRSQPGFHQGFCRGNPARTGPETMGVDHGLIRKFSNPLLNGLTAVPMWDKGGADALKTLQANTMNDAAYSASAMAICKGNLGSVRVCNKLRAVGATSLLPVLGACSTRGCEPWLLYKDICGEDIQRLVFLLMVIREERVAARDVVAAADERDAATIDEIRATISDFIAQWYYAYRPPSESS</sequence>
<dbReference type="RefSeq" id="XP_009222466.1">
    <property type="nucleotide sequence ID" value="XM_009224202.1"/>
</dbReference>
<dbReference type="Proteomes" id="UP000006039">
    <property type="component" value="Unassembled WGS sequence"/>
</dbReference>
<dbReference type="EnsemblFungi" id="EJT76466">
    <property type="protein sequence ID" value="EJT76466"/>
    <property type="gene ID" value="GGTG_06385"/>
</dbReference>
<dbReference type="EMBL" id="GL385397">
    <property type="protein sequence ID" value="EJT76466.1"/>
    <property type="molecule type" value="Genomic_DNA"/>
</dbReference>
<dbReference type="GeneID" id="20346843"/>
<evidence type="ECO:0000313" key="1">
    <source>
        <dbReference type="EMBL" id="EJT76466.1"/>
    </source>
</evidence>
<reference evidence="1" key="3">
    <citation type="submission" date="2010-09" db="EMBL/GenBank/DDBJ databases">
        <title>Annotation of Gaeumannomyces graminis var. tritici R3-111a-1.</title>
        <authorList>
            <consortium name="The Broad Institute Genome Sequencing Platform"/>
            <person name="Ma L.-J."/>
            <person name="Dead R."/>
            <person name="Young S.K."/>
            <person name="Zeng Q."/>
            <person name="Gargeya S."/>
            <person name="Fitzgerald M."/>
            <person name="Haas B."/>
            <person name="Abouelleil A."/>
            <person name="Alvarado L."/>
            <person name="Arachchi H.M."/>
            <person name="Berlin A."/>
            <person name="Brown A."/>
            <person name="Chapman S.B."/>
            <person name="Chen Z."/>
            <person name="Dunbar C."/>
            <person name="Freedman E."/>
            <person name="Gearin G."/>
            <person name="Gellesch M."/>
            <person name="Goldberg J."/>
            <person name="Griggs A."/>
            <person name="Gujja S."/>
            <person name="Heiman D."/>
            <person name="Howarth C."/>
            <person name="Larson L."/>
            <person name="Lui A."/>
            <person name="MacDonald P.J.P."/>
            <person name="Mehta T."/>
            <person name="Montmayeur A."/>
            <person name="Murphy C."/>
            <person name="Neiman D."/>
            <person name="Pearson M."/>
            <person name="Priest M."/>
            <person name="Roberts A."/>
            <person name="Saif S."/>
            <person name="Shea T."/>
            <person name="Shenoy N."/>
            <person name="Sisk P."/>
            <person name="Stolte C."/>
            <person name="Sykes S."/>
            <person name="Yandava C."/>
            <person name="Wortman J."/>
            <person name="Nusbaum C."/>
            <person name="Birren B."/>
        </authorList>
    </citation>
    <scope>NUCLEOTIDE SEQUENCE</scope>
    <source>
        <strain evidence="1">R3-111a-1</strain>
    </source>
</reference>
<evidence type="ECO:0000313" key="2">
    <source>
        <dbReference type="EnsemblFungi" id="EJT76466"/>
    </source>
</evidence>
<accession>J3NYN3</accession>
<evidence type="ECO:0000313" key="3">
    <source>
        <dbReference type="Proteomes" id="UP000006039"/>
    </source>
</evidence>
<dbReference type="AlphaFoldDB" id="J3NYN3"/>
<dbReference type="OrthoDB" id="3678990at2759"/>